<proteinExistence type="predicted"/>
<feature type="compositionally biased region" description="Polar residues" evidence="1">
    <location>
        <begin position="1"/>
        <end position="10"/>
    </location>
</feature>
<evidence type="ECO:0000313" key="2">
    <source>
        <dbReference type="EMBL" id="CAA3032923.1"/>
    </source>
</evidence>
<dbReference type="EMBL" id="CACTIH010009738">
    <property type="protein sequence ID" value="CAA3032923.1"/>
    <property type="molecule type" value="Genomic_DNA"/>
</dbReference>
<dbReference type="Gramene" id="OE9A116956T1">
    <property type="protein sequence ID" value="OE9A116956C1"/>
    <property type="gene ID" value="OE9A116956"/>
</dbReference>
<keyword evidence="3" id="KW-1185">Reference proteome</keyword>
<organism evidence="2 3">
    <name type="scientific">Olea europaea subsp. europaea</name>
    <dbReference type="NCBI Taxonomy" id="158383"/>
    <lineage>
        <taxon>Eukaryota</taxon>
        <taxon>Viridiplantae</taxon>
        <taxon>Streptophyta</taxon>
        <taxon>Embryophyta</taxon>
        <taxon>Tracheophyta</taxon>
        <taxon>Spermatophyta</taxon>
        <taxon>Magnoliopsida</taxon>
        <taxon>eudicotyledons</taxon>
        <taxon>Gunneridae</taxon>
        <taxon>Pentapetalae</taxon>
        <taxon>asterids</taxon>
        <taxon>lamiids</taxon>
        <taxon>Lamiales</taxon>
        <taxon>Oleaceae</taxon>
        <taxon>Oleeae</taxon>
        <taxon>Olea</taxon>
    </lineage>
</organism>
<protein>
    <submittedName>
        <fullName evidence="2">Uncharacterized protein</fullName>
    </submittedName>
</protein>
<accession>A0A8S0VNH8</accession>
<sequence>MPGSPSTAIKSRSGVPKRKGKTHGDLGPRGPGIHDCCSARYYPYQQVRAQGLESDETDIVSRSSAVNQPRSVRVNWAYHVIFPMIYKASYHIASPLN</sequence>
<dbReference type="Proteomes" id="UP000594638">
    <property type="component" value="Unassembled WGS sequence"/>
</dbReference>
<dbReference type="AlphaFoldDB" id="A0A8S0VNH8"/>
<evidence type="ECO:0000256" key="1">
    <source>
        <dbReference type="SAM" id="MobiDB-lite"/>
    </source>
</evidence>
<feature type="region of interest" description="Disordered" evidence="1">
    <location>
        <begin position="1"/>
        <end position="31"/>
    </location>
</feature>
<comment type="caution">
    <text evidence="2">The sequence shown here is derived from an EMBL/GenBank/DDBJ whole genome shotgun (WGS) entry which is preliminary data.</text>
</comment>
<evidence type="ECO:0000313" key="3">
    <source>
        <dbReference type="Proteomes" id="UP000594638"/>
    </source>
</evidence>
<name>A0A8S0VNH8_OLEEU</name>
<gene>
    <name evidence="2" type="ORF">OLEA9_A116956</name>
</gene>
<reference evidence="2 3" key="1">
    <citation type="submission" date="2019-12" db="EMBL/GenBank/DDBJ databases">
        <authorList>
            <person name="Alioto T."/>
            <person name="Alioto T."/>
            <person name="Gomez Garrido J."/>
        </authorList>
    </citation>
    <scope>NUCLEOTIDE SEQUENCE [LARGE SCALE GENOMIC DNA]</scope>
</reference>